<dbReference type="PANTHER" id="PTHR46553:SF3">
    <property type="entry name" value="ADENINE NUCLEOTIDE ALPHA HYDROLASES-LIKE SUPERFAMILY PROTEIN"/>
    <property type="match status" value="1"/>
</dbReference>
<feature type="domain" description="UspA" evidence="2">
    <location>
        <begin position="146"/>
        <end position="279"/>
    </location>
</feature>
<evidence type="ECO:0000313" key="3">
    <source>
        <dbReference type="EMBL" id="GAA3560928.1"/>
    </source>
</evidence>
<dbReference type="EMBL" id="BAABDQ010000009">
    <property type="protein sequence ID" value="GAA3560928.1"/>
    <property type="molecule type" value="Genomic_DNA"/>
</dbReference>
<name>A0ABP6X616_9ACTN</name>
<dbReference type="PANTHER" id="PTHR46553">
    <property type="entry name" value="ADENINE NUCLEOTIDE ALPHA HYDROLASES-LIKE SUPERFAMILY PROTEIN"/>
    <property type="match status" value="1"/>
</dbReference>
<dbReference type="PRINTS" id="PR01438">
    <property type="entry name" value="UNVRSLSTRESS"/>
</dbReference>
<dbReference type="SUPFAM" id="SSF52402">
    <property type="entry name" value="Adenine nucleotide alpha hydrolases-like"/>
    <property type="match status" value="2"/>
</dbReference>
<organism evidence="3 4">
    <name type="scientific">Nonomuraea rosea</name>
    <dbReference type="NCBI Taxonomy" id="638574"/>
    <lineage>
        <taxon>Bacteria</taxon>
        <taxon>Bacillati</taxon>
        <taxon>Actinomycetota</taxon>
        <taxon>Actinomycetes</taxon>
        <taxon>Streptosporangiales</taxon>
        <taxon>Streptosporangiaceae</taxon>
        <taxon>Nonomuraea</taxon>
    </lineage>
</organism>
<evidence type="ECO:0000259" key="2">
    <source>
        <dbReference type="Pfam" id="PF00582"/>
    </source>
</evidence>
<gene>
    <name evidence="3" type="ORF">GCM10022419_046970</name>
</gene>
<protein>
    <submittedName>
        <fullName evidence="3">Universal stress protein</fullName>
    </submittedName>
</protein>
<sequence length="280" mass="29977">MIIVGVDGSATSRAAVEWAADDAFRRHVPLRIVHAMDTSWYLVGRRPDAALSETLLREGQRMLREAATLARERRPAVEVTTQETEGAPAAVLREQAEDATELVVGSRGRGGFAGMVLGSVSAHVAGHARCSVVVVRGEDRPEHGEVVIGADDSPESEPALAYAFEEARLRGATLRVVHAWQLPVHDFVPEAALDMDDVRKSQHQAVRDRVTTLSKDHPEVTVVVDAPSGHPVELLANASDRADLLVVGSHGRGAMGAMFLGSVSQGVLHHARCPVAVVRS</sequence>
<dbReference type="Pfam" id="PF00582">
    <property type="entry name" value="Usp"/>
    <property type="match status" value="2"/>
</dbReference>
<feature type="domain" description="UspA" evidence="2">
    <location>
        <begin position="2"/>
        <end position="136"/>
    </location>
</feature>
<dbReference type="Gene3D" id="3.40.50.620">
    <property type="entry name" value="HUPs"/>
    <property type="match status" value="2"/>
</dbReference>
<reference evidence="4" key="1">
    <citation type="journal article" date="2019" name="Int. J. Syst. Evol. Microbiol.">
        <title>The Global Catalogue of Microorganisms (GCM) 10K type strain sequencing project: providing services to taxonomists for standard genome sequencing and annotation.</title>
        <authorList>
            <consortium name="The Broad Institute Genomics Platform"/>
            <consortium name="The Broad Institute Genome Sequencing Center for Infectious Disease"/>
            <person name="Wu L."/>
            <person name="Ma J."/>
        </authorList>
    </citation>
    <scope>NUCLEOTIDE SEQUENCE [LARGE SCALE GENOMIC DNA]</scope>
    <source>
        <strain evidence="4">JCM 17326</strain>
    </source>
</reference>
<dbReference type="InterPro" id="IPR006015">
    <property type="entry name" value="Universal_stress_UspA"/>
</dbReference>
<dbReference type="InterPro" id="IPR014729">
    <property type="entry name" value="Rossmann-like_a/b/a_fold"/>
</dbReference>
<accession>A0ABP6X616</accession>
<keyword evidence="4" id="KW-1185">Reference proteome</keyword>
<evidence type="ECO:0000256" key="1">
    <source>
        <dbReference type="ARBA" id="ARBA00008791"/>
    </source>
</evidence>
<comment type="similarity">
    <text evidence="1">Belongs to the universal stress protein A family.</text>
</comment>
<dbReference type="Proteomes" id="UP001500630">
    <property type="component" value="Unassembled WGS sequence"/>
</dbReference>
<proteinExistence type="inferred from homology"/>
<dbReference type="RefSeq" id="WP_345564767.1">
    <property type="nucleotide sequence ID" value="NZ_BAABDQ010000009.1"/>
</dbReference>
<comment type="caution">
    <text evidence="3">The sequence shown here is derived from an EMBL/GenBank/DDBJ whole genome shotgun (WGS) entry which is preliminary data.</text>
</comment>
<dbReference type="InterPro" id="IPR006016">
    <property type="entry name" value="UspA"/>
</dbReference>
<evidence type="ECO:0000313" key="4">
    <source>
        <dbReference type="Proteomes" id="UP001500630"/>
    </source>
</evidence>